<organism evidence="2 3">
    <name type="scientific">Streptacidiphilus cavernicola</name>
    <dbReference type="NCBI Taxonomy" id="3342716"/>
    <lineage>
        <taxon>Bacteria</taxon>
        <taxon>Bacillati</taxon>
        <taxon>Actinomycetota</taxon>
        <taxon>Actinomycetes</taxon>
        <taxon>Kitasatosporales</taxon>
        <taxon>Streptomycetaceae</taxon>
        <taxon>Streptacidiphilus</taxon>
    </lineage>
</organism>
<evidence type="ECO:0000313" key="3">
    <source>
        <dbReference type="Proteomes" id="UP001592531"/>
    </source>
</evidence>
<dbReference type="EMBL" id="JBHFAB010000018">
    <property type="protein sequence ID" value="MFC1419473.1"/>
    <property type="molecule type" value="Genomic_DNA"/>
</dbReference>
<gene>
    <name evidence="2" type="ORF">ACEZDE_22975</name>
</gene>
<protein>
    <recommendedName>
        <fullName evidence="1">HD-CE domain-containing protein</fullName>
    </recommendedName>
</protein>
<proteinExistence type="predicted"/>
<reference evidence="2 3" key="1">
    <citation type="submission" date="2024-09" db="EMBL/GenBank/DDBJ databases">
        <authorList>
            <person name="Lee S.D."/>
        </authorList>
    </citation>
    <scope>NUCLEOTIDE SEQUENCE [LARGE SCALE GENOMIC DNA]</scope>
    <source>
        <strain evidence="2 3">N8-3</strain>
    </source>
</reference>
<dbReference type="InterPro" id="IPR056471">
    <property type="entry name" value="HD-CE"/>
</dbReference>
<name>A0ABV6W121_9ACTN</name>
<accession>A0ABV6W121</accession>
<keyword evidence="3" id="KW-1185">Reference proteome</keyword>
<dbReference type="Proteomes" id="UP001592531">
    <property type="component" value="Unassembled WGS sequence"/>
</dbReference>
<evidence type="ECO:0000313" key="2">
    <source>
        <dbReference type="EMBL" id="MFC1419473.1"/>
    </source>
</evidence>
<evidence type="ECO:0000259" key="1">
    <source>
        <dbReference type="Pfam" id="PF24391"/>
    </source>
</evidence>
<sequence>MNQHHFTSTDLWRNTLEATSRNDGYRSERERLRASYLSLRENAVHLLGEAARSTPEFTVHDITHVDALWETASLVCGEDNRLTAAEAYVLGCSFVLHDAAMGAAAYGSGIPDAIGAERWRDLVSVAYYRSKGCWPEAEQIDAPPAEVVELCTVQAIRETHAAQAARLVDQPWTSSAGNQLYLIQDTQLRESYGPLIGQLAASHWWDVDSLAERFKQTRGSLPWQPADWIIEPLKLACILRLADAVQIDSRRAPTFLFALRAPGGESYHHWRFQEHASRPHLSGDRVTLPPCVRSTRPPPRPGGLPWTICAVSTGS</sequence>
<dbReference type="RefSeq" id="WP_380538816.1">
    <property type="nucleotide sequence ID" value="NZ_JBHFAB010000018.1"/>
</dbReference>
<feature type="domain" description="HD-CE" evidence="1">
    <location>
        <begin position="55"/>
        <end position="282"/>
    </location>
</feature>
<comment type="caution">
    <text evidence="2">The sequence shown here is derived from an EMBL/GenBank/DDBJ whole genome shotgun (WGS) entry which is preliminary data.</text>
</comment>
<dbReference type="Pfam" id="PF24391">
    <property type="entry name" value="HD-CE"/>
    <property type="match status" value="1"/>
</dbReference>